<organism evidence="2 3">
    <name type="scientific">Mobilicoccus caccae</name>
    <dbReference type="NCBI Taxonomy" id="1859295"/>
    <lineage>
        <taxon>Bacteria</taxon>
        <taxon>Bacillati</taxon>
        <taxon>Actinomycetota</taxon>
        <taxon>Actinomycetes</taxon>
        <taxon>Micrococcales</taxon>
        <taxon>Dermatophilaceae</taxon>
        <taxon>Mobilicoccus</taxon>
    </lineage>
</organism>
<dbReference type="RefSeq" id="WP_284305435.1">
    <property type="nucleotide sequence ID" value="NZ_BSUO01000001.1"/>
</dbReference>
<feature type="region of interest" description="Disordered" evidence="1">
    <location>
        <begin position="223"/>
        <end position="243"/>
    </location>
</feature>
<protein>
    <recommendedName>
        <fullName evidence="4">Damage-inducible protein DinB</fullName>
    </recommendedName>
</protein>
<accession>A0ABQ6IVH5</accession>
<keyword evidence="3" id="KW-1185">Reference proteome</keyword>
<proteinExistence type="predicted"/>
<name>A0ABQ6IVH5_9MICO</name>
<reference evidence="3" key="1">
    <citation type="journal article" date="2019" name="Int. J. Syst. Evol. Microbiol.">
        <title>The Global Catalogue of Microorganisms (GCM) 10K type strain sequencing project: providing services to taxonomists for standard genome sequencing and annotation.</title>
        <authorList>
            <consortium name="The Broad Institute Genomics Platform"/>
            <consortium name="The Broad Institute Genome Sequencing Center for Infectious Disease"/>
            <person name="Wu L."/>
            <person name="Ma J."/>
        </authorList>
    </citation>
    <scope>NUCLEOTIDE SEQUENCE [LARGE SCALE GENOMIC DNA]</scope>
    <source>
        <strain evidence="3">NBRC 113072</strain>
    </source>
</reference>
<gene>
    <name evidence="2" type="ORF">GCM10025883_39930</name>
</gene>
<evidence type="ECO:0000313" key="2">
    <source>
        <dbReference type="EMBL" id="GMA41948.1"/>
    </source>
</evidence>
<dbReference type="EMBL" id="BSUO01000001">
    <property type="protein sequence ID" value="GMA41948.1"/>
    <property type="molecule type" value="Genomic_DNA"/>
</dbReference>
<feature type="region of interest" description="Disordered" evidence="1">
    <location>
        <begin position="166"/>
        <end position="201"/>
    </location>
</feature>
<evidence type="ECO:0008006" key="4">
    <source>
        <dbReference type="Google" id="ProtNLM"/>
    </source>
</evidence>
<dbReference type="Proteomes" id="UP001157126">
    <property type="component" value="Unassembled WGS sequence"/>
</dbReference>
<dbReference type="InterPro" id="IPR034660">
    <property type="entry name" value="DinB/YfiT-like"/>
</dbReference>
<dbReference type="SUPFAM" id="SSF109854">
    <property type="entry name" value="DinB/YfiT-like putative metalloenzymes"/>
    <property type="match status" value="1"/>
</dbReference>
<dbReference type="Gene3D" id="1.20.120.450">
    <property type="entry name" value="dinb family like domain"/>
    <property type="match status" value="1"/>
</dbReference>
<sequence>MTSLPEPASTDDLRGVLLDYLDWYRAVIAAKLDGLPPAALRQARIPSGWTPAGLVNHLAHVECRWLEWGFLAEQVPDPWADRAGHGWVTPDLDAAGARELLLTAGRRTREIVEQHSLEEVAAIGGRFRSPAEAPRLHWILLHLLQEYARHAGHLDIVRELVDGRTGEGAEPSAARSGTCMHLRPRGNHHPSPEPIPPPRAHRSFDHWGVRWSRRCLRCRRIHSRDGTTPSRPLHRNPDSRSNH</sequence>
<dbReference type="InterPro" id="IPR007061">
    <property type="entry name" value="MST-like"/>
</dbReference>
<evidence type="ECO:0000256" key="1">
    <source>
        <dbReference type="SAM" id="MobiDB-lite"/>
    </source>
</evidence>
<dbReference type="Pfam" id="PF04978">
    <property type="entry name" value="MST"/>
    <property type="match status" value="1"/>
</dbReference>
<evidence type="ECO:0000313" key="3">
    <source>
        <dbReference type="Proteomes" id="UP001157126"/>
    </source>
</evidence>
<comment type="caution">
    <text evidence="2">The sequence shown here is derived from an EMBL/GenBank/DDBJ whole genome shotgun (WGS) entry which is preliminary data.</text>
</comment>